<proteinExistence type="predicted"/>
<feature type="signal peptide" evidence="1">
    <location>
        <begin position="1"/>
        <end position="19"/>
    </location>
</feature>
<protein>
    <submittedName>
        <fullName evidence="2">Uncharacterized protein</fullName>
    </submittedName>
</protein>
<name>A0A5S5BUX3_9FLAO</name>
<dbReference type="OrthoDB" id="1162736at2"/>
<feature type="chain" id="PRO_5024396611" evidence="1">
    <location>
        <begin position="20"/>
        <end position="114"/>
    </location>
</feature>
<evidence type="ECO:0000313" key="3">
    <source>
        <dbReference type="Proteomes" id="UP000324376"/>
    </source>
</evidence>
<evidence type="ECO:0000256" key="1">
    <source>
        <dbReference type="SAM" id="SignalP"/>
    </source>
</evidence>
<dbReference type="Proteomes" id="UP000324376">
    <property type="component" value="Unassembled WGS sequence"/>
</dbReference>
<reference evidence="2 3" key="1">
    <citation type="submission" date="2019-07" db="EMBL/GenBank/DDBJ databases">
        <title>Genomic Encyclopedia of Archaeal and Bacterial Type Strains, Phase II (KMG-II): from individual species to whole genera.</title>
        <authorList>
            <person name="Goeker M."/>
        </authorList>
    </citation>
    <scope>NUCLEOTIDE SEQUENCE [LARGE SCALE GENOMIC DNA]</scope>
    <source>
        <strain evidence="2 3">DSM 17527</strain>
    </source>
</reference>
<keyword evidence="3" id="KW-1185">Reference proteome</keyword>
<evidence type="ECO:0000313" key="2">
    <source>
        <dbReference type="EMBL" id="TYP69960.1"/>
    </source>
</evidence>
<gene>
    <name evidence="2" type="ORF">BD809_11525</name>
</gene>
<accession>A0A5S5BUX3</accession>
<dbReference type="AlphaFoldDB" id="A0A5S5BUX3"/>
<sequence>MKKHLLFTCLMVCMGISTAVSQSIDKAAISDNMKHTVEVLELHDHDAASSFTKVAVLSSSRHLDITMSLHSILSSDGGFDFNCHGGFCMQKSHTHKKGLSQNKQLFTYFMNVSG</sequence>
<organism evidence="2 3">
    <name type="scientific">Aquimarina intermedia</name>
    <dbReference type="NCBI Taxonomy" id="350814"/>
    <lineage>
        <taxon>Bacteria</taxon>
        <taxon>Pseudomonadati</taxon>
        <taxon>Bacteroidota</taxon>
        <taxon>Flavobacteriia</taxon>
        <taxon>Flavobacteriales</taxon>
        <taxon>Flavobacteriaceae</taxon>
        <taxon>Aquimarina</taxon>
    </lineage>
</organism>
<dbReference type="EMBL" id="VNHU01000015">
    <property type="protein sequence ID" value="TYP69960.1"/>
    <property type="molecule type" value="Genomic_DNA"/>
</dbReference>
<comment type="caution">
    <text evidence="2">The sequence shown here is derived from an EMBL/GenBank/DDBJ whole genome shotgun (WGS) entry which is preliminary data.</text>
</comment>
<dbReference type="RefSeq" id="WP_148783834.1">
    <property type="nucleotide sequence ID" value="NZ_VNHU01000015.1"/>
</dbReference>
<keyword evidence="1" id="KW-0732">Signal</keyword>